<keyword evidence="3" id="KW-0804">Transcription</keyword>
<dbReference type="GO" id="GO:0003677">
    <property type="term" value="F:DNA binding"/>
    <property type="evidence" value="ECO:0007669"/>
    <property type="project" value="UniProtKB-UniRule"/>
</dbReference>
<dbReference type="Gene3D" id="1.10.10.60">
    <property type="entry name" value="Homeodomain-like"/>
    <property type="match status" value="1"/>
</dbReference>
<dbReference type="PROSITE" id="PS50977">
    <property type="entry name" value="HTH_TETR_2"/>
    <property type="match status" value="1"/>
</dbReference>
<dbReference type="EMBL" id="SRJD01000001">
    <property type="protein sequence ID" value="TGB00154.1"/>
    <property type="molecule type" value="Genomic_DNA"/>
</dbReference>
<dbReference type="Proteomes" id="UP000298347">
    <property type="component" value="Unassembled WGS sequence"/>
</dbReference>
<dbReference type="Gene3D" id="1.10.357.10">
    <property type="entry name" value="Tetracycline Repressor, domain 2"/>
    <property type="match status" value="1"/>
</dbReference>
<dbReference type="InterPro" id="IPR009057">
    <property type="entry name" value="Homeodomain-like_sf"/>
</dbReference>
<proteinExistence type="predicted"/>
<dbReference type="InterPro" id="IPR041612">
    <property type="entry name" value="YfiR_C"/>
</dbReference>
<evidence type="ECO:0000256" key="3">
    <source>
        <dbReference type="ARBA" id="ARBA00023163"/>
    </source>
</evidence>
<evidence type="ECO:0000313" key="6">
    <source>
        <dbReference type="EMBL" id="TGB00154.1"/>
    </source>
</evidence>
<comment type="caution">
    <text evidence="6">The sequence shown here is derived from an EMBL/GenBank/DDBJ whole genome shotgun (WGS) entry which is preliminary data.</text>
</comment>
<dbReference type="OrthoDB" id="9814703at2"/>
<dbReference type="SUPFAM" id="SSF46689">
    <property type="entry name" value="Homeodomain-like"/>
    <property type="match status" value="1"/>
</dbReference>
<evidence type="ECO:0000259" key="5">
    <source>
        <dbReference type="PROSITE" id="PS50977"/>
    </source>
</evidence>
<dbReference type="Pfam" id="PF00440">
    <property type="entry name" value="TetR_N"/>
    <property type="match status" value="1"/>
</dbReference>
<dbReference type="InterPro" id="IPR001647">
    <property type="entry name" value="HTH_TetR"/>
</dbReference>
<feature type="domain" description="HTH tetR-type" evidence="5">
    <location>
        <begin position="10"/>
        <end position="70"/>
    </location>
</feature>
<dbReference type="Pfam" id="PF17922">
    <property type="entry name" value="TetR_C_17"/>
    <property type="match status" value="1"/>
</dbReference>
<dbReference type="InterPro" id="IPR036271">
    <property type="entry name" value="Tet_transcr_reg_TetR-rel_C_sf"/>
</dbReference>
<accession>A0A4Z0GRW4</accession>
<gene>
    <name evidence="6" type="ORF">E4665_00305</name>
</gene>
<reference evidence="6 7" key="1">
    <citation type="journal article" date="2015" name="Int. J. Syst. Evol. Microbiol.">
        <title>Sporolactobacillus shoreae sp. nov. and Sporolactobacillus spathodeae sp. nov., two spore-forming lactic acid bacteria isolated from tree barks in Thailand.</title>
        <authorList>
            <person name="Thamacharoensuk T."/>
            <person name="Kitahara M."/>
            <person name="Ohkuma M."/>
            <person name="Thongchul N."/>
            <person name="Tanasupawat S."/>
        </authorList>
    </citation>
    <scope>NUCLEOTIDE SEQUENCE [LARGE SCALE GENOMIC DNA]</scope>
    <source>
        <strain evidence="6 7">BK92</strain>
    </source>
</reference>
<name>A0A4Z0GRW4_9BACL</name>
<evidence type="ECO:0000256" key="1">
    <source>
        <dbReference type="ARBA" id="ARBA00023015"/>
    </source>
</evidence>
<organism evidence="6 7">
    <name type="scientific">Sporolactobacillus shoreae</name>
    <dbReference type="NCBI Taxonomy" id="1465501"/>
    <lineage>
        <taxon>Bacteria</taxon>
        <taxon>Bacillati</taxon>
        <taxon>Bacillota</taxon>
        <taxon>Bacilli</taxon>
        <taxon>Bacillales</taxon>
        <taxon>Sporolactobacillaceae</taxon>
        <taxon>Sporolactobacillus</taxon>
    </lineage>
</organism>
<dbReference type="AlphaFoldDB" id="A0A4Z0GRW4"/>
<evidence type="ECO:0000256" key="2">
    <source>
        <dbReference type="ARBA" id="ARBA00023125"/>
    </source>
</evidence>
<dbReference type="RefSeq" id="WP_135346800.1">
    <property type="nucleotide sequence ID" value="NZ_SRJD01000001.1"/>
</dbReference>
<evidence type="ECO:0000313" key="7">
    <source>
        <dbReference type="Proteomes" id="UP000298347"/>
    </source>
</evidence>
<protein>
    <submittedName>
        <fullName evidence="6">TetR/AcrR family transcriptional regulator</fullName>
    </submittedName>
</protein>
<dbReference type="PANTHER" id="PTHR47506:SF6">
    <property type="entry name" value="HTH-TYPE TRANSCRIPTIONAL REPRESSOR NEMR"/>
    <property type="match status" value="1"/>
</dbReference>
<dbReference type="SUPFAM" id="SSF48498">
    <property type="entry name" value="Tetracyclin repressor-like, C-terminal domain"/>
    <property type="match status" value="1"/>
</dbReference>
<sequence>MPKVSEEHFIRRRAQILEAAKKVFSRKGYEPVTMQDIVEESGMSRGGVYQYFSSTEEMMRALMEENTSKFEEYVESLIKTNEKIWDALQSYLHEVESEAEDPFSMAAYEYFVTGWRTEERQNYMSWRYGNGQKIFLRLFEEGVRRGEFVPRQSLEAITRFFINVNDGIALEATLLNGKQIGVAEQIQSLKFYLKEVLSIKD</sequence>
<dbReference type="PRINTS" id="PR00455">
    <property type="entry name" value="HTHTETR"/>
</dbReference>
<feature type="DNA-binding region" description="H-T-H motif" evidence="4">
    <location>
        <begin position="33"/>
        <end position="52"/>
    </location>
</feature>
<keyword evidence="2 4" id="KW-0238">DNA-binding</keyword>
<keyword evidence="7" id="KW-1185">Reference proteome</keyword>
<keyword evidence="1" id="KW-0805">Transcription regulation</keyword>
<evidence type="ECO:0000256" key="4">
    <source>
        <dbReference type="PROSITE-ProRule" id="PRU00335"/>
    </source>
</evidence>
<dbReference type="PANTHER" id="PTHR47506">
    <property type="entry name" value="TRANSCRIPTIONAL REGULATORY PROTEIN"/>
    <property type="match status" value="1"/>
</dbReference>